<accession>E0UDQ5</accession>
<sequence>MLDKERFNQIIQGLADTETAKTYYRELISLARTIGDEHPDAGKVADQIMYLEDLYKFKDTHAQPNTKPTEEAFSYNEINEEVRAKIDELIDLDFAPSQALTVCDFLAKSLKLPNSRNLERYYHYRKDQREQEDFKSEMDKDLSDLLGINKSDINVSDYLPDWLSPPLSHYCKTSSVKHLLVLLGLLSGVSVCHKVKTRLMVDPSKDWKEPPSLFVLNISPTGQGKSPFVNKILIEPLSLIHQEWKEAFNDEQLDYEIELESIKQLPKDERKEALKNLKEPPSRERIIFSTDPTIIGLNQQFNAYPEQGILAIFDEGSKLFAFDRTGSGKSDRADLLSFYNGGGLCELRLEGIRANVSRTLLSINAAIQPEVLLELMGNCEDRSGQWARFLYALQPKTRKYPSRNQAKVDVTNLLVEVYEQIMKLPGELYHLDPQAGQLFDDYYYFDLEGKRMRTNDLGLEAVFGKSGGQVARLALNLHILEVIANPGATPRLIKAETIEKAVSLYKICLNQIRGLYSIAGASQGELPPKLALIIERSKSVGAVTARDIKQYVWCCKKDDPSQIREWFIRLEKLGKGKVSGAGNRKSFTAY</sequence>
<evidence type="ECO:0000313" key="2">
    <source>
        <dbReference type="Proteomes" id="UP000008206"/>
    </source>
</evidence>
<dbReference type="eggNOG" id="COG0305">
    <property type="taxonomic scope" value="Bacteria"/>
</dbReference>
<name>E0UDQ5_GLOV7</name>
<dbReference type="OrthoDB" id="418983at2"/>
<dbReference type="HOGENOM" id="CLU_448171_0_0_3"/>
<reference evidence="2" key="1">
    <citation type="journal article" date="2011" name="MBio">
        <title>Novel metabolic attributes of the genus Cyanothece, comprising a group of unicellular nitrogen-fixing Cyanobacteria.</title>
        <authorList>
            <person name="Bandyopadhyay A."/>
            <person name="Elvitigala T."/>
            <person name="Welsh E."/>
            <person name="Stockel J."/>
            <person name="Liberton M."/>
            <person name="Min H."/>
            <person name="Sherman L.A."/>
            <person name="Pakrasi H.B."/>
        </authorList>
    </citation>
    <scope>NUCLEOTIDE SEQUENCE [LARGE SCALE GENOMIC DNA]</scope>
    <source>
        <strain evidence="2">PCC 7822</strain>
    </source>
</reference>
<dbReference type="STRING" id="497965.Cyan7822_4581"/>
<dbReference type="KEGG" id="cyj:Cyan7822_4581"/>
<gene>
    <name evidence="1" type="ordered locus">Cyan7822_4581</name>
</gene>
<dbReference type="Pfam" id="PF13148">
    <property type="entry name" value="DUF3987"/>
    <property type="match status" value="1"/>
</dbReference>
<dbReference type="AlphaFoldDB" id="E0UDQ5"/>
<dbReference type="Proteomes" id="UP000008206">
    <property type="component" value="Chromosome"/>
</dbReference>
<proteinExistence type="predicted"/>
<evidence type="ECO:0000313" key="1">
    <source>
        <dbReference type="EMBL" id="ADN16490.1"/>
    </source>
</evidence>
<dbReference type="EMBL" id="CP002198">
    <property type="protein sequence ID" value="ADN16490.1"/>
    <property type="molecule type" value="Genomic_DNA"/>
</dbReference>
<protein>
    <recommendedName>
        <fullName evidence="3">DUF3987 domain-containing protein</fullName>
    </recommendedName>
</protein>
<organism evidence="1 2">
    <name type="scientific">Gloeothece verrucosa (strain PCC 7822)</name>
    <name type="common">Cyanothece sp. (strain PCC 7822)</name>
    <dbReference type="NCBI Taxonomy" id="497965"/>
    <lineage>
        <taxon>Bacteria</taxon>
        <taxon>Bacillati</taxon>
        <taxon>Cyanobacteriota</taxon>
        <taxon>Cyanophyceae</taxon>
        <taxon>Oscillatoriophycideae</taxon>
        <taxon>Chroococcales</taxon>
        <taxon>Aphanothecaceae</taxon>
        <taxon>Gloeothece</taxon>
        <taxon>Gloeothece verrucosa</taxon>
    </lineage>
</organism>
<evidence type="ECO:0008006" key="3">
    <source>
        <dbReference type="Google" id="ProtNLM"/>
    </source>
</evidence>
<dbReference type="RefSeq" id="WP_013324532.1">
    <property type="nucleotide sequence ID" value="NC_014501.1"/>
</dbReference>
<keyword evidence="2" id="KW-1185">Reference proteome</keyword>
<dbReference type="InterPro" id="IPR025048">
    <property type="entry name" value="DUF3987"/>
</dbReference>